<feature type="compositionally biased region" description="Acidic residues" evidence="1">
    <location>
        <begin position="85"/>
        <end position="96"/>
    </location>
</feature>
<gene>
    <name evidence="2" type="ORF">CGZ75_11325</name>
</gene>
<dbReference type="EMBL" id="NMUQ01000001">
    <property type="protein sequence ID" value="OXM17172.1"/>
    <property type="molecule type" value="Genomic_DNA"/>
</dbReference>
<keyword evidence="3" id="KW-1185">Reference proteome</keyword>
<evidence type="ECO:0000313" key="3">
    <source>
        <dbReference type="Proteomes" id="UP000215145"/>
    </source>
</evidence>
<name>A0A229P4J2_9BACL</name>
<evidence type="ECO:0000256" key="1">
    <source>
        <dbReference type="SAM" id="MobiDB-lite"/>
    </source>
</evidence>
<accession>A0A229P4J2</accession>
<sequence>MENNQQERAVDVVCPWCDSEIVWDEELGPEEHCPHCSNELGRYRTLGLGEEVADGDEDEEAEYEEARRSIERSERSTNSPRNIEAEAEWDDEDAGDDTGWAGAGRPQSWLRADEKVQRILDDQEEMPECPACREFMMHGGTSLLGPGNFEAVEPPSLKRQLLPSSIKLQLYVCPKCHEVSTKLDLSSRAYMTEALDSEN</sequence>
<evidence type="ECO:0000313" key="2">
    <source>
        <dbReference type="EMBL" id="OXM17172.1"/>
    </source>
</evidence>
<feature type="compositionally biased region" description="Acidic residues" evidence="1">
    <location>
        <begin position="51"/>
        <end position="63"/>
    </location>
</feature>
<protein>
    <submittedName>
        <fullName evidence="2">Uncharacterized protein</fullName>
    </submittedName>
</protein>
<dbReference type="RefSeq" id="WP_089524249.1">
    <property type="nucleotide sequence ID" value="NZ_NMUQ01000001.1"/>
</dbReference>
<dbReference type="AlphaFoldDB" id="A0A229P4J2"/>
<feature type="region of interest" description="Disordered" evidence="1">
    <location>
        <begin position="49"/>
        <end position="107"/>
    </location>
</feature>
<feature type="compositionally biased region" description="Basic and acidic residues" evidence="1">
    <location>
        <begin position="64"/>
        <end position="75"/>
    </location>
</feature>
<reference evidence="2 3" key="1">
    <citation type="submission" date="2017-07" db="EMBL/GenBank/DDBJ databases">
        <title>Paenibacillus herberti R33 genome sequencing and assembly.</title>
        <authorList>
            <person name="Su W."/>
        </authorList>
    </citation>
    <scope>NUCLEOTIDE SEQUENCE [LARGE SCALE GENOMIC DNA]</scope>
    <source>
        <strain evidence="2 3">R33</strain>
    </source>
</reference>
<dbReference type="Proteomes" id="UP000215145">
    <property type="component" value="Unassembled WGS sequence"/>
</dbReference>
<organism evidence="2 3">
    <name type="scientific">Paenibacillus herberti</name>
    <dbReference type="NCBI Taxonomy" id="1619309"/>
    <lineage>
        <taxon>Bacteria</taxon>
        <taxon>Bacillati</taxon>
        <taxon>Bacillota</taxon>
        <taxon>Bacilli</taxon>
        <taxon>Bacillales</taxon>
        <taxon>Paenibacillaceae</taxon>
        <taxon>Paenibacillus</taxon>
    </lineage>
</organism>
<comment type="caution">
    <text evidence="2">The sequence shown here is derived from an EMBL/GenBank/DDBJ whole genome shotgun (WGS) entry which is preliminary data.</text>
</comment>
<dbReference type="OrthoDB" id="2665608at2"/>
<proteinExistence type="predicted"/>